<keyword evidence="4" id="KW-1185">Reference proteome</keyword>
<dbReference type="Pfam" id="PF00112">
    <property type="entry name" value="Peptidase_C1"/>
    <property type="match status" value="1"/>
</dbReference>
<dbReference type="PANTHER" id="PTHR12411">
    <property type="entry name" value="CYSTEINE PROTEASE FAMILY C1-RELATED"/>
    <property type="match status" value="1"/>
</dbReference>
<dbReference type="EMBL" id="AP014633">
    <property type="protein sequence ID" value="BAP57674.1"/>
    <property type="molecule type" value="Genomic_DNA"/>
</dbReference>
<dbReference type="OrthoDB" id="1491023at2"/>
<sequence>MNQRFQRFLNILGIVILGVLLSLSNTLVAQTCQPQYVLGSDQLHLPCIDWLSDPATRTVYQADLVLTDPEALLFKWVTTTPLAEPSPEVGAIFEPNSKNLYIPFIEVQTAPTVMTPYQVTLQEGSSGVLSIIQAIPLPDPNNHPPTVTPVSIQINPSLSYQKVKLTGSDPDGDTIAFELVAPSQGEGYTVAYITSSNILYIMTKPDFRGEIKLPYRATDGRIFSQAADVTITVTDSKMDEKFFFGSKEVSAREFAGMPSLRLRSGLNMSSSGETQGQSTLPSKVDLSAQFPTPGYQGKQNSCVAWSIAYAVKSYQEVLEKSWSLDTKDHLFSPAFIYNSMNNGMDNGLKVNEALNWVVDHGVATLATMPYQESDFSTQPTIAALQEAQSYKPKEWGTMKSNKDIKTSLANNQPVIITMAAFNSFKNLKGTDSVYNTADTWIGEHAVTVVGYDDGHAGGGAFKVMNSWGTDWGDQGFFWLPYDFTYTQVQINGEDTGSLISGAYVVVDQGNTTTNTVAVQPPPTTNGPPIVPSGPLPNLAIKDLQIQASYEQLQSGVGGKLQYTIENRGVTTVPSQSAWVDLILSTNPHLSQPDYRHDPSPYYFLNNQMISSELAAGQSVTQTIESFMIPPAISSGEYYLYLIVDGFDKVNNKPLDETDKSDNLKKVMENSLLFFSKEGNTTTTKDLPNLAIKTWQADYDTFQPGAQGKLQYTVANTGLGTVPANSVWVGLILSKNSKLSFNDYYYDEFYLLAGEIIDSELATGDGKTRDENNVLSFSFPSELPPARYYLYLVVDVHDKVNNQPIIESDYQDNISIADATKTLIVEGTTPLPDLVADFWFVEWNHQTGEGKLDYAIKNTGVSAAQAGWNISLILSSLEHFDNQGNPNQIILWQKLIDQTLEAGFDPTANPPSVFYVTQDNPVPVHVYQDLNGKPVPPGSYDLIFQLDSNKAVKEYDEGNDFYSGIIVEMPRLPPPPPNIAPRRKGEVTQQAYNGKRLLKARLNHSDRQRSKAVTDLSEHIFSKTIRSSDQLIFPIQRLTPMPPVNINQKK</sequence>
<evidence type="ECO:0000259" key="2">
    <source>
        <dbReference type="SMART" id="SM00645"/>
    </source>
</evidence>
<dbReference type="AlphaFoldDB" id="A0A090AJM2"/>
<dbReference type="SUPFAM" id="SSF54001">
    <property type="entry name" value="Cysteine proteinases"/>
    <property type="match status" value="1"/>
</dbReference>
<protein>
    <submittedName>
        <fullName evidence="3">Peptidase C1A papain</fullName>
    </submittedName>
</protein>
<dbReference type="InterPro" id="IPR013783">
    <property type="entry name" value="Ig-like_fold"/>
</dbReference>
<organism evidence="3 4">
    <name type="scientific">Thioploca ingrica</name>
    <dbReference type="NCBI Taxonomy" id="40754"/>
    <lineage>
        <taxon>Bacteria</taxon>
        <taxon>Pseudomonadati</taxon>
        <taxon>Pseudomonadota</taxon>
        <taxon>Gammaproteobacteria</taxon>
        <taxon>Thiotrichales</taxon>
        <taxon>Thiotrichaceae</taxon>
        <taxon>Thioploca</taxon>
    </lineage>
</organism>
<evidence type="ECO:0000313" key="3">
    <source>
        <dbReference type="EMBL" id="BAP57674.1"/>
    </source>
</evidence>
<dbReference type="Pfam" id="PF17963">
    <property type="entry name" value="Big_9"/>
    <property type="match status" value="1"/>
</dbReference>
<dbReference type="InterPro" id="IPR038765">
    <property type="entry name" value="Papain-like_cys_pep_sf"/>
</dbReference>
<comment type="similarity">
    <text evidence="1">Belongs to the peptidase C1 family.</text>
</comment>
<dbReference type="InterPro" id="IPR013128">
    <property type="entry name" value="Peptidase_C1A"/>
</dbReference>
<dbReference type="Gene3D" id="3.90.70.10">
    <property type="entry name" value="Cysteine proteinases"/>
    <property type="match status" value="1"/>
</dbReference>
<name>A0A090AJM2_9GAMM</name>
<gene>
    <name evidence="3" type="ORF">THII_3377</name>
</gene>
<evidence type="ECO:0000256" key="1">
    <source>
        <dbReference type="ARBA" id="ARBA00008455"/>
    </source>
</evidence>
<evidence type="ECO:0000313" key="4">
    <source>
        <dbReference type="Proteomes" id="UP000031623"/>
    </source>
</evidence>
<dbReference type="STRING" id="40754.THII_3377"/>
<proteinExistence type="inferred from homology"/>
<dbReference type="InterPro" id="IPR000668">
    <property type="entry name" value="Peptidase_C1A_C"/>
</dbReference>
<dbReference type="Gene3D" id="2.60.40.10">
    <property type="entry name" value="Immunoglobulins"/>
    <property type="match status" value="3"/>
</dbReference>
<dbReference type="Proteomes" id="UP000031623">
    <property type="component" value="Chromosome"/>
</dbReference>
<dbReference type="HOGENOM" id="CLU_291168_0_0_6"/>
<dbReference type="KEGG" id="tig:THII_3377"/>
<reference evidence="3 4" key="1">
    <citation type="journal article" date="2014" name="ISME J.">
        <title>Ecophysiology of Thioploca ingrica as revealed by the complete genome sequence supplemented with proteomic evidence.</title>
        <authorList>
            <person name="Kojima H."/>
            <person name="Ogura Y."/>
            <person name="Yamamoto N."/>
            <person name="Togashi T."/>
            <person name="Mori H."/>
            <person name="Watanabe T."/>
            <person name="Nemoto F."/>
            <person name="Kurokawa K."/>
            <person name="Hayashi T."/>
            <person name="Fukui M."/>
        </authorList>
    </citation>
    <scope>NUCLEOTIDE SEQUENCE [LARGE SCALE GENOMIC DNA]</scope>
</reference>
<feature type="domain" description="Peptidase C1A papain C-terminal" evidence="2">
    <location>
        <begin position="280"/>
        <end position="499"/>
    </location>
</feature>
<dbReference type="SMART" id="SM00645">
    <property type="entry name" value="Pept_C1"/>
    <property type="match status" value="1"/>
</dbReference>
<accession>A0A090AJM2</accession>
<dbReference type="GO" id="GO:0006508">
    <property type="term" value="P:proteolysis"/>
    <property type="evidence" value="ECO:0007669"/>
    <property type="project" value="InterPro"/>
</dbReference>
<dbReference type="CDD" id="cd02619">
    <property type="entry name" value="Peptidase_C1"/>
    <property type="match status" value="1"/>
</dbReference>
<dbReference type="GO" id="GO:0008234">
    <property type="term" value="F:cysteine-type peptidase activity"/>
    <property type="evidence" value="ECO:0007669"/>
    <property type="project" value="InterPro"/>
</dbReference>